<name>A0A1G6Z1C1_9SPHI</name>
<keyword evidence="2" id="KW-1185">Reference proteome</keyword>
<evidence type="ECO:0000313" key="2">
    <source>
        <dbReference type="Proteomes" id="UP000199072"/>
    </source>
</evidence>
<dbReference type="Proteomes" id="UP000199072">
    <property type="component" value="Unassembled WGS sequence"/>
</dbReference>
<organism evidence="1 2">
    <name type="scientific">Mucilaginibacter pineti</name>
    <dbReference type="NCBI Taxonomy" id="1391627"/>
    <lineage>
        <taxon>Bacteria</taxon>
        <taxon>Pseudomonadati</taxon>
        <taxon>Bacteroidota</taxon>
        <taxon>Sphingobacteriia</taxon>
        <taxon>Sphingobacteriales</taxon>
        <taxon>Sphingobacteriaceae</taxon>
        <taxon>Mucilaginibacter</taxon>
    </lineage>
</organism>
<gene>
    <name evidence="1" type="ORF">SAMN05216464_103183</name>
</gene>
<evidence type="ECO:0000313" key="1">
    <source>
        <dbReference type="EMBL" id="SDD96544.1"/>
    </source>
</evidence>
<proteinExistence type="predicted"/>
<protein>
    <submittedName>
        <fullName evidence="1">Uncharacterized protein</fullName>
    </submittedName>
</protein>
<dbReference type="EMBL" id="FNAI01000003">
    <property type="protein sequence ID" value="SDD96544.1"/>
    <property type="molecule type" value="Genomic_DNA"/>
</dbReference>
<sequence>MSAIKLQLTIRDHRNPIVSNIEFEKDLLRNRNVVIRNLRQRLGLLSHYDVLPAGGILLAQEFLLHFPGFLIAFSRKAQ</sequence>
<dbReference type="AlphaFoldDB" id="A0A1G6Z1C1"/>
<accession>A0A1G6Z1C1</accession>
<reference evidence="1 2" key="1">
    <citation type="submission" date="2016-10" db="EMBL/GenBank/DDBJ databases">
        <authorList>
            <person name="de Groot N.N."/>
        </authorList>
    </citation>
    <scope>NUCLEOTIDE SEQUENCE [LARGE SCALE GENOMIC DNA]</scope>
    <source>
        <strain evidence="1 2">47C3B</strain>
    </source>
</reference>